<dbReference type="InterPro" id="IPR037898">
    <property type="entry name" value="NudC_fam"/>
</dbReference>
<sequence length="142" mass="16010">MKFRLRVFKFLYTTKPKRPGGAAVAQGPHGARVAELKDIIRQGDVTAGDAMEESQVVFRWWNCLMEGDPGIDTKKIIPENSKLSDLDGETRMTVEKMQKSLRKPTSDQEKQHELLEKFKAIHPELDFSKARFNYGGGGGVNM</sequence>
<evidence type="ECO:0000313" key="2">
    <source>
        <dbReference type="Proteomes" id="UP001642464"/>
    </source>
</evidence>
<dbReference type="SUPFAM" id="SSF49764">
    <property type="entry name" value="HSP20-like chaperones"/>
    <property type="match status" value="1"/>
</dbReference>
<gene>
    <name evidence="1" type="ORF">SCF082_LOCUS33242</name>
</gene>
<organism evidence="1 2">
    <name type="scientific">Durusdinium trenchii</name>
    <dbReference type="NCBI Taxonomy" id="1381693"/>
    <lineage>
        <taxon>Eukaryota</taxon>
        <taxon>Sar</taxon>
        <taxon>Alveolata</taxon>
        <taxon>Dinophyceae</taxon>
        <taxon>Suessiales</taxon>
        <taxon>Symbiodiniaceae</taxon>
        <taxon>Durusdinium</taxon>
    </lineage>
</organism>
<dbReference type="PANTHER" id="PTHR12356:SF3">
    <property type="entry name" value="NUCLEAR MIGRATION PROTEIN NUDC"/>
    <property type="match status" value="1"/>
</dbReference>
<comment type="caution">
    <text evidence="1">The sequence shown here is derived from an EMBL/GenBank/DDBJ whole genome shotgun (WGS) entry which is preliminary data.</text>
</comment>
<dbReference type="PANTHER" id="PTHR12356">
    <property type="entry name" value="NUCLEAR MOVEMENT PROTEIN NUDC"/>
    <property type="match status" value="1"/>
</dbReference>
<dbReference type="Gene3D" id="2.60.40.790">
    <property type="match status" value="1"/>
</dbReference>
<dbReference type="EMBL" id="CAXAMM010029402">
    <property type="protein sequence ID" value="CAK9064643.1"/>
    <property type="molecule type" value="Genomic_DNA"/>
</dbReference>
<evidence type="ECO:0000313" key="1">
    <source>
        <dbReference type="EMBL" id="CAK9064643.1"/>
    </source>
</evidence>
<reference evidence="1 2" key="1">
    <citation type="submission" date="2024-02" db="EMBL/GenBank/DDBJ databases">
        <authorList>
            <person name="Chen Y."/>
            <person name="Shah S."/>
            <person name="Dougan E. K."/>
            <person name="Thang M."/>
            <person name="Chan C."/>
        </authorList>
    </citation>
    <scope>NUCLEOTIDE SEQUENCE [LARGE SCALE GENOMIC DNA]</scope>
</reference>
<dbReference type="InterPro" id="IPR008978">
    <property type="entry name" value="HSP20-like_chaperone"/>
</dbReference>
<protein>
    <submittedName>
        <fullName evidence="1">Nuclear migration protein nudC (Nuclear distribution protein C homolog) (C15)</fullName>
    </submittedName>
</protein>
<accession>A0ABP0NME7</accession>
<name>A0ABP0NME7_9DINO</name>
<dbReference type="Proteomes" id="UP001642464">
    <property type="component" value="Unassembled WGS sequence"/>
</dbReference>
<proteinExistence type="predicted"/>
<keyword evidence="2" id="KW-1185">Reference proteome</keyword>